<gene>
    <name evidence="1" type="ORF">COS09_00985</name>
</gene>
<organism evidence="1 2">
    <name type="scientific">Candidatus Nealsonbacteria bacterium CG01_land_8_20_14_3_00_12</name>
    <dbReference type="NCBI Taxonomy" id="1974697"/>
    <lineage>
        <taxon>Bacteria</taxon>
        <taxon>Candidatus Nealsoniibacteriota</taxon>
    </lineage>
</organism>
<evidence type="ECO:0000313" key="1">
    <source>
        <dbReference type="EMBL" id="PIV65165.1"/>
    </source>
</evidence>
<dbReference type="EMBL" id="PETJ01000025">
    <property type="protein sequence ID" value="PIV65165.1"/>
    <property type="molecule type" value="Genomic_DNA"/>
</dbReference>
<comment type="caution">
    <text evidence="1">The sequence shown here is derived from an EMBL/GenBank/DDBJ whole genome shotgun (WGS) entry which is preliminary data.</text>
</comment>
<reference evidence="2" key="1">
    <citation type="submission" date="2017-09" db="EMBL/GenBank/DDBJ databases">
        <title>Depth-based differentiation of microbial function through sediment-hosted aquifers and enrichment of novel symbionts in the deep terrestrial subsurface.</title>
        <authorList>
            <person name="Probst A.J."/>
            <person name="Ladd B."/>
            <person name="Jarett J.K."/>
            <person name="Geller-Mcgrath D.E."/>
            <person name="Sieber C.M.K."/>
            <person name="Emerson J.B."/>
            <person name="Anantharaman K."/>
            <person name="Thomas B.C."/>
            <person name="Malmstrom R."/>
            <person name="Stieglmeier M."/>
            <person name="Klingl A."/>
            <person name="Woyke T."/>
            <person name="Ryan C.M."/>
            <person name="Banfield J.F."/>
        </authorList>
    </citation>
    <scope>NUCLEOTIDE SEQUENCE [LARGE SCALE GENOMIC DNA]</scope>
</reference>
<dbReference type="AlphaFoldDB" id="A0A2M7EBU9"/>
<proteinExistence type="predicted"/>
<name>A0A2M7EBU9_9BACT</name>
<feature type="non-terminal residue" evidence="1">
    <location>
        <position position="73"/>
    </location>
</feature>
<evidence type="ECO:0000313" key="2">
    <source>
        <dbReference type="Proteomes" id="UP000230766"/>
    </source>
</evidence>
<accession>A0A2M7EBU9</accession>
<protein>
    <submittedName>
        <fullName evidence="1">Uncharacterized protein</fullName>
    </submittedName>
</protein>
<sequence length="73" mass="8943">MPIIRPQFVNGEIYHVVTRGVEKRPIFSDEPDYYRAIFSLFEFNDKKHVIMRDRRRDRLYHKKIGQEQFSATR</sequence>
<dbReference type="Proteomes" id="UP000230766">
    <property type="component" value="Unassembled WGS sequence"/>
</dbReference>